<evidence type="ECO:0000313" key="5">
    <source>
        <dbReference type="RefSeq" id="XP_029640644.1"/>
    </source>
</evidence>
<dbReference type="Pfam" id="PF15353">
    <property type="entry name" value="HECA_N"/>
    <property type="match status" value="1"/>
</dbReference>
<dbReference type="InterPro" id="IPR026066">
    <property type="entry name" value="Headcase"/>
</dbReference>
<evidence type="ECO:0000259" key="3">
    <source>
        <dbReference type="Pfam" id="PF16002"/>
    </source>
</evidence>
<feature type="domain" description="Headcase middle" evidence="3">
    <location>
        <begin position="277"/>
        <end position="369"/>
    </location>
</feature>
<dbReference type="PANTHER" id="PTHR13425">
    <property type="entry name" value="HEADCASE PROTEIN"/>
    <property type="match status" value="1"/>
</dbReference>
<dbReference type="InterPro" id="IPR054537">
    <property type="entry name" value="HECA_N"/>
</dbReference>
<feature type="compositionally biased region" description="Low complexity" evidence="1">
    <location>
        <begin position="21"/>
        <end position="34"/>
    </location>
</feature>
<reference evidence="5" key="1">
    <citation type="submission" date="2025-08" db="UniProtKB">
        <authorList>
            <consortium name="RefSeq"/>
        </authorList>
    </citation>
    <scope>IDENTIFICATION</scope>
</reference>
<proteinExistence type="predicted"/>
<dbReference type="KEGG" id="osn:115215578"/>
<feature type="domain" description="Headcase N-terminal" evidence="2">
    <location>
        <begin position="65"/>
        <end position="165"/>
    </location>
</feature>
<evidence type="ECO:0000256" key="1">
    <source>
        <dbReference type="SAM" id="MobiDB-lite"/>
    </source>
</evidence>
<feature type="region of interest" description="Disordered" evidence="1">
    <location>
        <begin position="1"/>
        <end position="60"/>
    </location>
</feature>
<feature type="compositionally biased region" description="Polar residues" evidence="1">
    <location>
        <begin position="192"/>
        <end position="218"/>
    </location>
</feature>
<accession>A0A6P7SQW5</accession>
<protein>
    <submittedName>
        <fullName evidence="5">Headcase protein homolog</fullName>
    </submittedName>
</protein>
<feature type="domain" description="Headcase middle" evidence="3">
    <location>
        <begin position="383"/>
        <end position="491"/>
    </location>
</feature>
<keyword evidence="4" id="KW-1185">Reference proteome</keyword>
<sequence>MPAHKHNRHNRTREDEHNNNVDEQQQQQQQYQDIGLGGGGQQHNNNYNNQQQGQGANDNQNTSNQCCVPNGCSDIKDLIDPSDPCDAVRVVCNNENCTVGQWMHKFCFETWEQGVLAYLRSCGRARSWSEKQRLQNLWTKKGYDLAFKACDCRCSRGHLRKDLNYIPPPQNDNAKKNRKHKKKNDKPIAVMTSKSGMNPNHNTNTHGGRLRTNSISTGSSPPNNYLSSSPTTPAGSPSQTNNVNNQLKKNKPENGDSVVAGNTICGSGGNGTGNEVSGSIFKRRNDLSAFKNLRRYKQNPYYIKMEDECSHGNDDTRIFVLSTLSIHKMGSLPCVLCRCELPVFDRYPLIDGTLFLSPEPYQKNTVKETAHVNSIGGDSTDTNFQHHQIQVVFDGKPQYLNAVCIHCLEGKTDIRCSACKKRWDGSTLLLGTMYSYDIFAAMPCCPKRLTCRHCCRAVVDVTTGLPYYSEYSHIIECPYCKIKDYHFIRPLHEIFLVKTPIWN</sequence>
<dbReference type="PANTHER" id="PTHR13425:SF3">
    <property type="entry name" value="HEADCASE PROTEIN HOMOLOG"/>
    <property type="match status" value="1"/>
</dbReference>
<gene>
    <name evidence="5" type="primary">LOC115215578</name>
</gene>
<evidence type="ECO:0000259" key="2">
    <source>
        <dbReference type="Pfam" id="PF15353"/>
    </source>
</evidence>
<feature type="compositionally biased region" description="Basic residues" evidence="1">
    <location>
        <begin position="1"/>
        <end position="11"/>
    </location>
</feature>
<dbReference type="RefSeq" id="XP_029640644.1">
    <property type="nucleotide sequence ID" value="XM_029784784.2"/>
</dbReference>
<dbReference type="Proteomes" id="UP000515154">
    <property type="component" value="Linkage group LG9"/>
</dbReference>
<name>A0A6P7SQW5_9MOLL</name>
<dbReference type="Pfam" id="PF16002">
    <property type="entry name" value="Headcase"/>
    <property type="match status" value="2"/>
</dbReference>
<organism evidence="4 5">
    <name type="scientific">Octopus sinensis</name>
    <name type="common">East Asian common octopus</name>
    <dbReference type="NCBI Taxonomy" id="2607531"/>
    <lineage>
        <taxon>Eukaryota</taxon>
        <taxon>Metazoa</taxon>
        <taxon>Spiralia</taxon>
        <taxon>Lophotrochozoa</taxon>
        <taxon>Mollusca</taxon>
        <taxon>Cephalopoda</taxon>
        <taxon>Coleoidea</taxon>
        <taxon>Octopodiformes</taxon>
        <taxon>Octopoda</taxon>
        <taxon>Incirrata</taxon>
        <taxon>Octopodidae</taxon>
        <taxon>Octopus</taxon>
    </lineage>
</organism>
<evidence type="ECO:0000313" key="4">
    <source>
        <dbReference type="Proteomes" id="UP000515154"/>
    </source>
</evidence>
<dbReference type="AlphaFoldDB" id="A0A6P7SQW5"/>
<feature type="region of interest" description="Disordered" evidence="1">
    <location>
        <begin position="163"/>
        <end position="269"/>
    </location>
</feature>
<dbReference type="InterPro" id="IPR031947">
    <property type="entry name" value="Headcase_mid"/>
</dbReference>
<feature type="compositionally biased region" description="Low complexity" evidence="1">
    <location>
        <begin position="219"/>
        <end position="240"/>
    </location>
</feature>
<feature type="compositionally biased region" description="Low complexity" evidence="1">
    <location>
        <begin position="42"/>
        <end position="60"/>
    </location>
</feature>